<dbReference type="InterPro" id="IPR000620">
    <property type="entry name" value="EamA_dom"/>
</dbReference>
<feature type="transmembrane region" description="Helical" evidence="6">
    <location>
        <begin position="280"/>
        <end position="300"/>
    </location>
</feature>
<dbReference type="AlphaFoldDB" id="B9YYI4"/>
<reference evidence="8 9" key="1">
    <citation type="submission" date="2009-02" db="EMBL/GenBank/DDBJ databases">
        <title>Sequencing of the draft genome and assembly of Lutiella nitroferrum 2002.</title>
        <authorList>
            <consortium name="US DOE Joint Genome Institute (JGI-PGF)"/>
            <person name="Lucas S."/>
            <person name="Copeland A."/>
            <person name="Lapidus A."/>
            <person name="Glavina del Rio T."/>
            <person name="Tice H."/>
            <person name="Bruce D."/>
            <person name="Goodwin L."/>
            <person name="Pitluck S."/>
            <person name="Larimer F."/>
            <person name="Land M.L."/>
            <person name="Hauser L."/>
            <person name="Coates J.D."/>
        </authorList>
    </citation>
    <scope>NUCLEOTIDE SEQUENCE [LARGE SCALE GENOMIC DNA]</scope>
    <source>
        <strain evidence="8 9">2002</strain>
    </source>
</reference>
<evidence type="ECO:0000256" key="2">
    <source>
        <dbReference type="ARBA" id="ARBA00007362"/>
    </source>
</evidence>
<accession>B9YYI4</accession>
<evidence type="ECO:0000256" key="1">
    <source>
        <dbReference type="ARBA" id="ARBA00004141"/>
    </source>
</evidence>
<comment type="similarity">
    <text evidence="2">Belongs to the EamA transporter family.</text>
</comment>
<evidence type="ECO:0000256" key="4">
    <source>
        <dbReference type="ARBA" id="ARBA00022989"/>
    </source>
</evidence>
<keyword evidence="5 6" id="KW-0472">Membrane</keyword>
<dbReference type="SUPFAM" id="SSF103481">
    <property type="entry name" value="Multidrug resistance efflux transporter EmrE"/>
    <property type="match status" value="2"/>
</dbReference>
<dbReference type="RefSeq" id="WP_008952189.1">
    <property type="nucleotide sequence ID" value="NZ_ACIS01000001.1"/>
</dbReference>
<evidence type="ECO:0000313" key="8">
    <source>
        <dbReference type="EMBL" id="EEG10187.1"/>
    </source>
</evidence>
<feature type="transmembrane region" description="Helical" evidence="6">
    <location>
        <begin position="192"/>
        <end position="209"/>
    </location>
</feature>
<dbReference type="eggNOG" id="COG0697">
    <property type="taxonomic scope" value="Bacteria"/>
</dbReference>
<dbReference type="PANTHER" id="PTHR32322">
    <property type="entry name" value="INNER MEMBRANE TRANSPORTER"/>
    <property type="match status" value="1"/>
</dbReference>
<feature type="transmembrane region" description="Helical" evidence="6">
    <location>
        <begin position="229"/>
        <end position="247"/>
    </location>
</feature>
<feature type="domain" description="EamA" evidence="7">
    <location>
        <begin position="20"/>
        <end position="152"/>
    </location>
</feature>
<keyword evidence="4 6" id="KW-1133">Transmembrane helix</keyword>
<dbReference type="Proteomes" id="UP000003165">
    <property type="component" value="Unassembled WGS sequence"/>
</dbReference>
<dbReference type="InterPro" id="IPR037185">
    <property type="entry name" value="EmrE-like"/>
</dbReference>
<dbReference type="Pfam" id="PF00892">
    <property type="entry name" value="EamA"/>
    <property type="match status" value="2"/>
</dbReference>
<feature type="transmembrane region" description="Helical" evidence="6">
    <location>
        <begin position="161"/>
        <end position="180"/>
    </location>
</feature>
<evidence type="ECO:0000256" key="3">
    <source>
        <dbReference type="ARBA" id="ARBA00022692"/>
    </source>
</evidence>
<evidence type="ECO:0000313" key="9">
    <source>
        <dbReference type="Proteomes" id="UP000003165"/>
    </source>
</evidence>
<evidence type="ECO:0000259" key="7">
    <source>
        <dbReference type="Pfam" id="PF00892"/>
    </source>
</evidence>
<feature type="transmembrane region" description="Helical" evidence="6">
    <location>
        <begin position="111"/>
        <end position="129"/>
    </location>
</feature>
<feature type="transmembrane region" description="Helical" evidence="6">
    <location>
        <begin position="16"/>
        <end position="38"/>
    </location>
</feature>
<organism evidence="8 9">
    <name type="scientific">Pseudogulbenkiania ferrooxidans 2002</name>
    <dbReference type="NCBI Taxonomy" id="279714"/>
    <lineage>
        <taxon>Bacteria</taxon>
        <taxon>Pseudomonadati</taxon>
        <taxon>Pseudomonadota</taxon>
        <taxon>Betaproteobacteria</taxon>
        <taxon>Neisseriales</taxon>
        <taxon>Chromobacteriaceae</taxon>
        <taxon>Pseudogulbenkiania</taxon>
    </lineage>
</organism>
<comment type="subcellular location">
    <subcellularLocation>
        <location evidence="1">Membrane</location>
        <topology evidence="1">Multi-pass membrane protein</topology>
    </subcellularLocation>
</comment>
<gene>
    <name evidence="8" type="ORF">FuraDRAFT_0169</name>
</gene>
<dbReference type="PANTHER" id="PTHR32322:SF2">
    <property type="entry name" value="EAMA DOMAIN-CONTAINING PROTEIN"/>
    <property type="match status" value="1"/>
</dbReference>
<feature type="domain" description="EamA" evidence="7">
    <location>
        <begin position="163"/>
        <end position="296"/>
    </location>
</feature>
<feature type="transmembrane region" description="Helical" evidence="6">
    <location>
        <begin position="136"/>
        <end position="155"/>
    </location>
</feature>
<dbReference type="Gene3D" id="1.10.3730.20">
    <property type="match status" value="1"/>
</dbReference>
<keyword evidence="9" id="KW-1185">Reference proteome</keyword>
<feature type="transmembrane region" description="Helical" evidence="6">
    <location>
        <begin position="79"/>
        <end position="99"/>
    </location>
</feature>
<dbReference type="InterPro" id="IPR050638">
    <property type="entry name" value="AA-Vitamin_Transporters"/>
</dbReference>
<name>B9YYI4_9NEIS</name>
<proteinExistence type="inferred from homology"/>
<protein>
    <recommendedName>
        <fullName evidence="7">EamA domain-containing protein</fullName>
    </recommendedName>
</protein>
<evidence type="ECO:0000256" key="6">
    <source>
        <dbReference type="SAM" id="Phobius"/>
    </source>
</evidence>
<comment type="caution">
    <text evidence="8">The sequence shown here is derived from an EMBL/GenBank/DDBJ whole genome shotgun (WGS) entry which is preliminary data.</text>
</comment>
<evidence type="ECO:0000256" key="5">
    <source>
        <dbReference type="ARBA" id="ARBA00023136"/>
    </source>
</evidence>
<dbReference type="EMBL" id="ACIS01000001">
    <property type="protein sequence ID" value="EEG10187.1"/>
    <property type="molecule type" value="Genomic_DNA"/>
</dbReference>
<sequence length="304" mass="31127" precursor="true">MSAATLALPTAAPRPGLVAGLAALAVTVLIWSSFFVSLRAGARAQLRPEELALIRFAPAGLGFLPLLVRRWRRIAAVPWPLLASILVGAGLPYFLIAGLGMRHAPVADGSTLIPGTLPLLVAVLGALLYRQRPPTARLPALLLIGAGVLVLMTLNHGQGELGRGYALFLLGSLMWANYTLALRRSGLSPLEGAALISTGSLALLLPWLLLHPPLGLLTLPAGQLALQGLIQGLGVGLVSTLCYAIAISRLGADTAAAAGALTPVLASLLALPLFGEMPGAGSLLGMALIVAGVVGASRPLPARR</sequence>
<dbReference type="GO" id="GO:0016020">
    <property type="term" value="C:membrane"/>
    <property type="evidence" value="ECO:0007669"/>
    <property type="project" value="UniProtKB-SubCell"/>
</dbReference>
<feature type="transmembrane region" description="Helical" evidence="6">
    <location>
        <begin position="254"/>
        <end position="274"/>
    </location>
</feature>
<keyword evidence="3 6" id="KW-0812">Transmembrane</keyword>